<dbReference type="EMBL" id="JACYFG010000038">
    <property type="protein sequence ID" value="MBD5780967.1"/>
    <property type="molecule type" value="Genomic_DNA"/>
</dbReference>
<protein>
    <submittedName>
        <fullName evidence="1">Uncharacterized protein</fullName>
    </submittedName>
</protein>
<gene>
    <name evidence="1" type="ORF">IEN85_15815</name>
</gene>
<sequence>MEFENHITHYFEREVGPFLSICDLDEAATESIIEREKDAETGFNRYFFGKDFFDYRKAADDLLIELYEKKFRKKAERRPYFAVLGNADVVGGLYRDPYKIRIPLDYFADFELTFMCPDHFPLVRLSDTKVKRYFGYPLPKDYTEEKYPYFGKLLTIDELRAQSEALKIDRYLEENRRTNHWYRYIEAHIWADPQDMRKRFSDWIEVDPEPWTAANVSLLQNYKEIRKYNKLPKPPTSRGVGA</sequence>
<evidence type="ECO:0000313" key="1">
    <source>
        <dbReference type="EMBL" id="MBD5780967.1"/>
    </source>
</evidence>
<name>A0A927F9R9_9BACT</name>
<proteinExistence type="predicted"/>
<dbReference type="RefSeq" id="WP_191618072.1">
    <property type="nucleotide sequence ID" value="NZ_JACYFG010000038.1"/>
</dbReference>
<reference evidence="1" key="1">
    <citation type="submission" date="2020-09" db="EMBL/GenBank/DDBJ databases">
        <title>Pelagicoccus enzymogenes sp. nov. with an EPS production, isolated from marine sediment.</title>
        <authorList>
            <person name="Feng X."/>
        </authorList>
    </citation>
    <scope>NUCLEOTIDE SEQUENCE</scope>
    <source>
        <strain evidence="1">NFK12</strain>
    </source>
</reference>
<accession>A0A927F9R9</accession>
<comment type="caution">
    <text evidence="1">The sequence shown here is derived from an EMBL/GenBank/DDBJ whole genome shotgun (WGS) entry which is preliminary data.</text>
</comment>
<keyword evidence="2" id="KW-1185">Reference proteome</keyword>
<evidence type="ECO:0000313" key="2">
    <source>
        <dbReference type="Proteomes" id="UP000622317"/>
    </source>
</evidence>
<dbReference type="Proteomes" id="UP000622317">
    <property type="component" value="Unassembled WGS sequence"/>
</dbReference>
<dbReference type="AlphaFoldDB" id="A0A927F9R9"/>
<organism evidence="1 2">
    <name type="scientific">Pelagicoccus enzymogenes</name>
    <dbReference type="NCBI Taxonomy" id="2773457"/>
    <lineage>
        <taxon>Bacteria</taxon>
        <taxon>Pseudomonadati</taxon>
        <taxon>Verrucomicrobiota</taxon>
        <taxon>Opitutia</taxon>
        <taxon>Puniceicoccales</taxon>
        <taxon>Pelagicoccaceae</taxon>
        <taxon>Pelagicoccus</taxon>
    </lineage>
</organism>